<evidence type="ECO:0000256" key="1">
    <source>
        <dbReference type="SAM" id="MobiDB-lite"/>
    </source>
</evidence>
<name>A0ABP0UPK8_9BRYO</name>
<reference evidence="2" key="1">
    <citation type="submission" date="2024-02" db="EMBL/GenBank/DDBJ databases">
        <authorList>
            <consortium name="ELIXIR-Norway"/>
            <consortium name="Elixir Norway"/>
        </authorList>
    </citation>
    <scope>NUCLEOTIDE SEQUENCE</scope>
</reference>
<gene>
    <name evidence="2" type="ORF">CSSPTR1EN2_LOCUS18288</name>
</gene>
<evidence type="ECO:0000313" key="3">
    <source>
        <dbReference type="Proteomes" id="UP001497512"/>
    </source>
</evidence>
<feature type="compositionally biased region" description="Acidic residues" evidence="1">
    <location>
        <begin position="10"/>
        <end position="19"/>
    </location>
</feature>
<feature type="region of interest" description="Disordered" evidence="1">
    <location>
        <begin position="1"/>
        <end position="27"/>
    </location>
</feature>
<evidence type="ECO:0000313" key="2">
    <source>
        <dbReference type="EMBL" id="CAK9226536.1"/>
    </source>
</evidence>
<proteinExistence type="predicted"/>
<sequence length="73" mass="8771">MPWRETEEKKEEEEEEEEENVRSPGGKLEISEARSRLRIYEYAVPGKRVQKWEEEEEAKEWLMDQVLSPSFAV</sequence>
<accession>A0ABP0UPK8</accession>
<protein>
    <submittedName>
        <fullName evidence="2">Uncharacterized protein</fullName>
    </submittedName>
</protein>
<dbReference type="Proteomes" id="UP001497512">
    <property type="component" value="Chromosome 5"/>
</dbReference>
<dbReference type="EMBL" id="OZ019897">
    <property type="protein sequence ID" value="CAK9226536.1"/>
    <property type="molecule type" value="Genomic_DNA"/>
</dbReference>
<keyword evidence="3" id="KW-1185">Reference proteome</keyword>
<organism evidence="2 3">
    <name type="scientific">Sphagnum troendelagicum</name>
    <dbReference type="NCBI Taxonomy" id="128251"/>
    <lineage>
        <taxon>Eukaryota</taxon>
        <taxon>Viridiplantae</taxon>
        <taxon>Streptophyta</taxon>
        <taxon>Embryophyta</taxon>
        <taxon>Bryophyta</taxon>
        <taxon>Sphagnophytina</taxon>
        <taxon>Sphagnopsida</taxon>
        <taxon>Sphagnales</taxon>
        <taxon>Sphagnaceae</taxon>
        <taxon>Sphagnum</taxon>
    </lineage>
</organism>